<accession>I4HZ52</accession>
<dbReference type="HOGENOM" id="CLU_3137661_0_0_3"/>
<evidence type="ECO:0000313" key="1">
    <source>
        <dbReference type="EMBL" id="CCI27326.1"/>
    </source>
</evidence>
<sequence>MCFLGFSQEFLSLAIVSVLAGLFGQIVTIACCPLVKSFLTFQTLVAQGFQDSVNNL</sequence>
<gene>
    <name evidence="1" type="ORF">MICAG_3460008</name>
</gene>
<organism evidence="1 2">
    <name type="scientific">Microcystis aeruginosa PCC 9808</name>
    <dbReference type="NCBI Taxonomy" id="1160284"/>
    <lineage>
        <taxon>Bacteria</taxon>
        <taxon>Bacillati</taxon>
        <taxon>Cyanobacteriota</taxon>
        <taxon>Cyanophyceae</taxon>
        <taxon>Oscillatoriophycideae</taxon>
        <taxon>Chroococcales</taxon>
        <taxon>Microcystaceae</taxon>
        <taxon>Microcystis</taxon>
    </lineage>
</organism>
<comment type="caution">
    <text evidence="1">The sequence shown here is derived from an EMBL/GenBank/DDBJ whole genome shotgun (WGS) entry which is preliminary data.</text>
</comment>
<evidence type="ECO:0000313" key="2">
    <source>
        <dbReference type="Proteomes" id="UP000005291"/>
    </source>
</evidence>
<dbReference type="Proteomes" id="UP000005291">
    <property type="component" value="Unassembled WGS sequence"/>
</dbReference>
<dbReference type="EMBL" id="CAIN01000275">
    <property type="protein sequence ID" value="CCI27326.1"/>
    <property type="molecule type" value="Genomic_DNA"/>
</dbReference>
<dbReference type="AlphaFoldDB" id="I4HZ52"/>
<protein>
    <submittedName>
        <fullName evidence="1">Uncharacterized protein</fullName>
    </submittedName>
</protein>
<reference evidence="1 2" key="1">
    <citation type="submission" date="2012-04" db="EMBL/GenBank/DDBJ databases">
        <authorList>
            <person name="Genoscope - CEA"/>
        </authorList>
    </citation>
    <scope>NUCLEOTIDE SEQUENCE [LARGE SCALE GENOMIC DNA]</scope>
    <source>
        <strain evidence="1 2">9808</strain>
    </source>
</reference>
<proteinExistence type="predicted"/>
<name>I4HZ52_MICAE</name>